<gene>
    <name evidence="1" type="ORF">CHRIB12_LOCUS23391</name>
</gene>
<reference evidence="1" key="1">
    <citation type="submission" date="2020-05" db="EMBL/GenBank/DDBJ databases">
        <authorList>
            <person name="Rincon C."/>
            <person name="Sanders R I."/>
            <person name="Robbins C."/>
            <person name="Chaturvedi A."/>
        </authorList>
    </citation>
    <scope>NUCLEOTIDE SEQUENCE</scope>
    <source>
        <strain evidence="1">CHB12</strain>
    </source>
</reference>
<protein>
    <submittedName>
        <fullName evidence="1">Uncharacterized protein</fullName>
    </submittedName>
</protein>
<comment type="caution">
    <text evidence="1">The sequence shown here is derived from an EMBL/GenBank/DDBJ whole genome shotgun (WGS) entry which is preliminary data.</text>
</comment>
<evidence type="ECO:0000313" key="2">
    <source>
        <dbReference type="Proteomes" id="UP000684084"/>
    </source>
</evidence>
<dbReference type="EMBL" id="CAGKOT010000089">
    <property type="protein sequence ID" value="CAB5394553.1"/>
    <property type="molecule type" value="Genomic_DNA"/>
</dbReference>
<dbReference type="OrthoDB" id="2414185at2759"/>
<sequence length="124" mass="13639">MRYKEHVSIPEEIGPVSSIRKNEIIADLPALPHISEIGALDEISNLWYFHLEDVTEPEAYIIAISKKISMEYIINGDIKELATIGIADGKDTISAPPTEIIWDESFIGGGGGVFHYFPSILTGP</sequence>
<accession>A0A916A061</accession>
<dbReference type="AlphaFoldDB" id="A0A916A061"/>
<name>A0A916A061_9GLOM</name>
<dbReference type="Proteomes" id="UP000684084">
    <property type="component" value="Unassembled WGS sequence"/>
</dbReference>
<evidence type="ECO:0000313" key="1">
    <source>
        <dbReference type="EMBL" id="CAB5394553.1"/>
    </source>
</evidence>
<proteinExistence type="predicted"/>
<organism evidence="1 2">
    <name type="scientific">Rhizophagus irregularis</name>
    <dbReference type="NCBI Taxonomy" id="588596"/>
    <lineage>
        <taxon>Eukaryota</taxon>
        <taxon>Fungi</taxon>
        <taxon>Fungi incertae sedis</taxon>
        <taxon>Mucoromycota</taxon>
        <taxon>Glomeromycotina</taxon>
        <taxon>Glomeromycetes</taxon>
        <taxon>Glomerales</taxon>
        <taxon>Glomeraceae</taxon>
        <taxon>Rhizophagus</taxon>
    </lineage>
</organism>